<dbReference type="EMBL" id="REGN01001034">
    <property type="protein sequence ID" value="RNA37521.1"/>
    <property type="molecule type" value="Genomic_DNA"/>
</dbReference>
<dbReference type="PANTHER" id="PTHR45624:SF10">
    <property type="entry name" value="SLC (SOLUTE CARRIER) HOMOLOG"/>
    <property type="match status" value="1"/>
</dbReference>
<keyword evidence="12" id="KW-1185">Reference proteome</keyword>
<dbReference type="GO" id="GO:0022857">
    <property type="term" value="F:transmembrane transporter activity"/>
    <property type="evidence" value="ECO:0007669"/>
    <property type="project" value="TreeGrafter"/>
</dbReference>
<organism evidence="11 12">
    <name type="scientific">Brachionus plicatilis</name>
    <name type="common">Marine rotifer</name>
    <name type="synonym">Brachionus muelleri</name>
    <dbReference type="NCBI Taxonomy" id="10195"/>
    <lineage>
        <taxon>Eukaryota</taxon>
        <taxon>Metazoa</taxon>
        <taxon>Spiralia</taxon>
        <taxon>Gnathifera</taxon>
        <taxon>Rotifera</taxon>
        <taxon>Eurotatoria</taxon>
        <taxon>Monogononta</taxon>
        <taxon>Pseudotrocha</taxon>
        <taxon>Ploima</taxon>
        <taxon>Brachionidae</taxon>
        <taxon>Brachionus</taxon>
    </lineage>
</organism>
<gene>
    <name evidence="11" type="ORF">BpHYR1_028055</name>
</gene>
<evidence type="ECO:0000256" key="2">
    <source>
        <dbReference type="ARBA" id="ARBA00006375"/>
    </source>
</evidence>
<keyword evidence="6" id="KW-1133">Transmembrane helix</keyword>
<accession>A0A3M7SNU7</accession>
<evidence type="ECO:0000256" key="6">
    <source>
        <dbReference type="ARBA" id="ARBA00022989"/>
    </source>
</evidence>
<dbReference type="InterPro" id="IPR050567">
    <property type="entry name" value="Mitochondrial_Carrier"/>
</dbReference>
<keyword evidence="7" id="KW-0496">Mitochondrion</keyword>
<proteinExistence type="inferred from homology"/>
<dbReference type="AlphaFoldDB" id="A0A3M7SNU7"/>
<evidence type="ECO:0000256" key="1">
    <source>
        <dbReference type="ARBA" id="ARBA00004225"/>
    </source>
</evidence>
<comment type="subcellular location">
    <subcellularLocation>
        <location evidence="1">Mitochondrion membrane</location>
        <topology evidence="1">Multi-pass membrane protein</topology>
    </subcellularLocation>
</comment>
<dbReference type="STRING" id="10195.A0A3M7SNU7"/>
<evidence type="ECO:0000256" key="5">
    <source>
        <dbReference type="ARBA" id="ARBA00022737"/>
    </source>
</evidence>
<evidence type="ECO:0000313" key="12">
    <source>
        <dbReference type="Proteomes" id="UP000276133"/>
    </source>
</evidence>
<comment type="caution">
    <text evidence="11">The sequence shown here is derived from an EMBL/GenBank/DDBJ whole genome shotgun (WGS) entry which is preliminary data.</text>
</comment>
<keyword evidence="3 10" id="KW-0813">Transport</keyword>
<dbReference type="Proteomes" id="UP000276133">
    <property type="component" value="Unassembled WGS sequence"/>
</dbReference>
<reference evidence="11 12" key="1">
    <citation type="journal article" date="2018" name="Sci. Rep.">
        <title>Genomic signatures of local adaptation to the degree of environmental predictability in rotifers.</title>
        <authorList>
            <person name="Franch-Gras L."/>
            <person name="Hahn C."/>
            <person name="Garcia-Roger E.M."/>
            <person name="Carmona M.J."/>
            <person name="Serra M."/>
            <person name="Gomez A."/>
        </authorList>
    </citation>
    <scope>NUCLEOTIDE SEQUENCE [LARGE SCALE GENOMIC DNA]</scope>
    <source>
        <strain evidence="11">HYR1</strain>
    </source>
</reference>
<keyword evidence="5" id="KW-0677">Repeat</keyword>
<protein>
    <submittedName>
        <fullName evidence="11">Mitochondrial basic amino acids transporter-like</fullName>
    </submittedName>
</protein>
<dbReference type="SUPFAM" id="SSF103506">
    <property type="entry name" value="Mitochondrial carrier"/>
    <property type="match status" value="1"/>
</dbReference>
<dbReference type="OrthoDB" id="193856at2759"/>
<evidence type="ECO:0000256" key="3">
    <source>
        <dbReference type="ARBA" id="ARBA00022448"/>
    </source>
</evidence>
<evidence type="ECO:0000313" key="11">
    <source>
        <dbReference type="EMBL" id="RNA37521.1"/>
    </source>
</evidence>
<dbReference type="PROSITE" id="PS50920">
    <property type="entry name" value="SOLCAR"/>
    <property type="match status" value="3"/>
</dbReference>
<dbReference type="InterPro" id="IPR018108">
    <property type="entry name" value="MCP_transmembrane"/>
</dbReference>
<keyword evidence="8 9" id="KW-0472">Membrane</keyword>
<evidence type="ECO:0000256" key="10">
    <source>
        <dbReference type="RuleBase" id="RU000488"/>
    </source>
</evidence>
<evidence type="ECO:0000256" key="7">
    <source>
        <dbReference type="ARBA" id="ARBA00023128"/>
    </source>
</evidence>
<dbReference type="Gene3D" id="1.50.40.10">
    <property type="entry name" value="Mitochondrial carrier domain"/>
    <property type="match status" value="1"/>
</dbReference>
<dbReference type="Pfam" id="PF00153">
    <property type="entry name" value="Mito_carr"/>
    <property type="match status" value="3"/>
</dbReference>
<dbReference type="InterPro" id="IPR023395">
    <property type="entry name" value="MCP_dom_sf"/>
</dbReference>
<dbReference type="PANTHER" id="PTHR45624">
    <property type="entry name" value="MITOCHONDRIAL BASIC AMINO ACIDS TRANSPORTER-RELATED"/>
    <property type="match status" value="1"/>
</dbReference>
<keyword evidence="4 9" id="KW-0812">Transmembrane</keyword>
<evidence type="ECO:0000256" key="9">
    <source>
        <dbReference type="PROSITE-ProRule" id="PRU00282"/>
    </source>
</evidence>
<evidence type="ECO:0000256" key="8">
    <source>
        <dbReference type="ARBA" id="ARBA00023136"/>
    </source>
</evidence>
<feature type="repeat" description="Solcar" evidence="9">
    <location>
        <begin position="174"/>
        <end position="258"/>
    </location>
</feature>
<evidence type="ECO:0000256" key="4">
    <source>
        <dbReference type="ARBA" id="ARBA00022692"/>
    </source>
</evidence>
<feature type="repeat" description="Solcar" evidence="9">
    <location>
        <begin position="71"/>
        <end position="158"/>
    </location>
</feature>
<comment type="similarity">
    <text evidence="2 10">Belongs to the mitochondrial carrier (TC 2.A.29) family.</text>
</comment>
<feature type="repeat" description="Solcar" evidence="9">
    <location>
        <begin position="266"/>
        <end position="349"/>
    </location>
</feature>
<sequence length="383" mass="43899">MKRLMQSQDLGLHDFINFLNLNHKKNYLSDNSVINFNTTKITQVNRFHNFLKRINHLIALKLYFAKRSKMDMDLKSFIGGCLGGFAGIVSSYPFDTLKVRIQNQHRHELKYSGSMDCLSLILRKESASALYKGMSSPLVGSMFINAVLFGVEENVRKMLHLNDPKYRTSDKTREFYELYAVSGAIAGLTQSFLLSPVELVKIRMQIPGCHYQSTWCCVKDILKNHNLRHLFRGTWLTVLRDVPAVSSYFVSFEYICNSYRISRDNLPVLHLLMAGGIAGCFSWLITYPIDVIKTRFQADESYSSVKECLKKALSTEGNKVLFRGLAPTLLRAFPNNAAVFATVNLFNRLMNNLDPDDNYESNTTTIPSYPNLHFFIDTYDMHR</sequence>
<dbReference type="GO" id="GO:0031966">
    <property type="term" value="C:mitochondrial membrane"/>
    <property type="evidence" value="ECO:0007669"/>
    <property type="project" value="UniProtKB-SubCell"/>
</dbReference>
<name>A0A3M7SNU7_BRAPC</name>